<dbReference type="AlphaFoldDB" id="A0A2V5L9A3"/>
<feature type="domain" description="Beta-lactamase-related" evidence="1">
    <location>
        <begin position="12"/>
        <end position="363"/>
    </location>
</feature>
<dbReference type="Gene3D" id="3.40.710.10">
    <property type="entry name" value="DD-peptidase/beta-lactamase superfamily"/>
    <property type="match status" value="1"/>
</dbReference>
<dbReference type="EMBL" id="QJVD01000007">
    <property type="protein sequence ID" value="PYI67888.1"/>
    <property type="molecule type" value="Genomic_DNA"/>
</dbReference>
<sequence>MSAQFEPVWHALREKVESGSVPGMVAGIRHAGTTEYFAAGVRTLGKPEKMGTDTPFRVASLSKPVAGALAASMIADGTLAPDDPADVWLPELAFPRVLTSPDAPLESTVPAVHDITVRHLLTLTHGLGAIFGSTPLAQAMNQSGIAPSAIPPAMTHDEFMHRVGRLPLAHQPGARWSYHTGSDILSVLLARAGRAPLHEILAERITAPLAMLGTGFFGDPAGLPTAYRPGPDGLEVLDAPDGVFSREPAFEGLGGGLVSTVPDYMAFLTALSQDTLVPAEQRRLMTSDQLTATQREGMEGMAGPGVSWGWQIAVDTDGGGPWTAPGGYGWTGGMGTAAYVNPSADFIGVLFTQRAMTGPDENFNYFWEPLAAAL</sequence>
<protein>
    <submittedName>
        <fullName evidence="2">Penicillin-binding protein</fullName>
    </submittedName>
</protein>
<accession>A0A2V5L9A3</accession>
<organism evidence="2 3">
    <name type="scientific">Arthrobacter livingstonensis</name>
    <dbReference type="NCBI Taxonomy" id="670078"/>
    <lineage>
        <taxon>Bacteria</taxon>
        <taxon>Bacillati</taxon>
        <taxon>Actinomycetota</taxon>
        <taxon>Actinomycetes</taxon>
        <taxon>Micrococcales</taxon>
        <taxon>Micrococcaceae</taxon>
        <taxon>Arthrobacter</taxon>
    </lineage>
</organism>
<proteinExistence type="predicted"/>
<evidence type="ECO:0000313" key="3">
    <source>
        <dbReference type="Proteomes" id="UP000247832"/>
    </source>
</evidence>
<evidence type="ECO:0000313" key="2">
    <source>
        <dbReference type="EMBL" id="PYI67888.1"/>
    </source>
</evidence>
<dbReference type="PANTHER" id="PTHR43283">
    <property type="entry name" value="BETA-LACTAMASE-RELATED"/>
    <property type="match status" value="1"/>
</dbReference>
<dbReference type="Proteomes" id="UP000247832">
    <property type="component" value="Unassembled WGS sequence"/>
</dbReference>
<reference evidence="2 3" key="1">
    <citation type="submission" date="2018-05" db="EMBL/GenBank/DDBJ databases">
        <title>Genetic diversity of glacier-inhabiting Cryobacterium bacteria in China and description of Cryobacterium mengkeensis sp. nov. and Arthrobacter glacialis sp. nov.</title>
        <authorList>
            <person name="Liu Q."/>
            <person name="Xin Y.-H."/>
        </authorList>
    </citation>
    <scope>NUCLEOTIDE SEQUENCE [LARGE SCALE GENOMIC DNA]</scope>
    <source>
        <strain evidence="2 3">LI2</strain>
    </source>
</reference>
<comment type="caution">
    <text evidence="2">The sequence shown here is derived from an EMBL/GenBank/DDBJ whole genome shotgun (WGS) entry which is preliminary data.</text>
</comment>
<dbReference type="Pfam" id="PF00144">
    <property type="entry name" value="Beta-lactamase"/>
    <property type="match status" value="1"/>
</dbReference>
<keyword evidence="3" id="KW-1185">Reference proteome</keyword>
<dbReference type="RefSeq" id="WP_110500563.1">
    <property type="nucleotide sequence ID" value="NZ_QJVD01000007.1"/>
</dbReference>
<dbReference type="PANTHER" id="PTHR43283:SF3">
    <property type="entry name" value="BETA-LACTAMASE FAMILY PROTEIN (AFU_ORTHOLOGUE AFUA_5G07500)"/>
    <property type="match status" value="1"/>
</dbReference>
<name>A0A2V5L9A3_9MICC</name>
<dbReference type="OrthoDB" id="9809635at2"/>
<evidence type="ECO:0000259" key="1">
    <source>
        <dbReference type="Pfam" id="PF00144"/>
    </source>
</evidence>
<dbReference type="InterPro" id="IPR050789">
    <property type="entry name" value="Diverse_Enzym_Activities"/>
</dbReference>
<dbReference type="InterPro" id="IPR001466">
    <property type="entry name" value="Beta-lactam-related"/>
</dbReference>
<dbReference type="SUPFAM" id="SSF56601">
    <property type="entry name" value="beta-lactamase/transpeptidase-like"/>
    <property type="match status" value="1"/>
</dbReference>
<gene>
    <name evidence="2" type="ORF">CVV68_08480</name>
</gene>
<dbReference type="InterPro" id="IPR012338">
    <property type="entry name" value="Beta-lactam/transpept-like"/>
</dbReference>